<dbReference type="EMBL" id="JBHFQA010000010">
    <property type="protein sequence ID" value="KAL2092521.1"/>
    <property type="molecule type" value="Genomic_DNA"/>
</dbReference>
<sequence>MQKYGFVIQCCEKQIELNTTKATKQKAPNGPRRIMSIATEDPVQQLIDKHRDLWANHENDCGLIDFELSIDGDPPPPQKQYRIKPEAESAVHEIVKQLEMRNIVRRCSSTTNSPCLPVPKPNGKWRLCIDYQRLNRALPKATAIVANPATFLTTVAADANWFTVLDIKNGFWSIKVKREDQWKLAFTINQIQYTWERMPQGLHNSPAIFHRAVADVLEPHLATGNVTHYVDDILIGTKGSLKTHLRAVDEVLTTMKKAGFKLNRDKAQIAKTEVQYLGYTITPSQRALTENRRKCITELPRPHTLNALQKVLGTANYLRDFIPNFAEVATPLYALLKDKQKPTDILDWTADQEQAFTKLKQQLCSAPALGLPNTAKPFHIQVDAHETTLSGVLAQEHGGNYGP</sequence>
<dbReference type="InterPro" id="IPR041577">
    <property type="entry name" value="RT_RNaseH_2"/>
</dbReference>
<dbReference type="Proteomes" id="UP001591681">
    <property type="component" value="Unassembled WGS sequence"/>
</dbReference>
<evidence type="ECO:0000259" key="3">
    <source>
        <dbReference type="PROSITE" id="PS50878"/>
    </source>
</evidence>
<evidence type="ECO:0000313" key="5">
    <source>
        <dbReference type="Proteomes" id="UP001591681"/>
    </source>
</evidence>
<comment type="similarity">
    <text evidence="1">Belongs to the beta type-B retroviral polymerase family. HERV class-II K(HML-2) pol subfamily.</text>
</comment>
<dbReference type="InterPro" id="IPR043128">
    <property type="entry name" value="Rev_trsase/Diguanyl_cyclase"/>
</dbReference>
<dbReference type="PROSITE" id="PS50878">
    <property type="entry name" value="RT_POL"/>
    <property type="match status" value="1"/>
</dbReference>
<accession>A0ABD1K0C6</accession>
<evidence type="ECO:0000256" key="2">
    <source>
        <dbReference type="ARBA" id="ARBA00012180"/>
    </source>
</evidence>
<keyword evidence="5" id="KW-1185">Reference proteome</keyword>
<comment type="caution">
    <text evidence="4">The sequence shown here is derived from an EMBL/GenBank/DDBJ whole genome shotgun (WGS) entry which is preliminary data.</text>
</comment>
<feature type="domain" description="Reverse transcriptase" evidence="3">
    <location>
        <begin position="99"/>
        <end position="281"/>
    </location>
</feature>
<dbReference type="PANTHER" id="PTHR33064">
    <property type="entry name" value="POL PROTEIN"/>
    <property type="match status" value="1"/>
</dbReference>
<dbReference type="GO" id="GO:0004523">
    <property type="term" value="F:RNA-DNA hybrid ribonuclease activity"/>
    <property type="evidence" value="ECO:0007669"/>
    <property type="project" value="UniProtKB-EC"/>
</dbReference>
<protein>
    <recommendedName>
        <fullName evidence="2">ribonuclease H</fullName>
        <ecNumber evidence="2">3.1.26.4</ecNumber>
    </recommendedName>
</protein>
<dbReference type="FunFam" id="3.30.70.270:FF:000020">
    <property type="entry name" value="Transposon Tf2-6 polyprotein-like Protein"/>
    <property type="match status" value="1"/>
</dbReference>
<dbReference type="InterPro" id="IPR051320">
    <property type="entry name" value="Viral_Replic_Matur_Polypro"/>
</dbReference>
<dbReference type="AlphaFoldDB" id="A0ABD1K0C6"/>
<dbReference type="SUPFAM" id="SSF56672">
    <property type="entry name" value="DNA/RNA polymerases"/>
    <property type="match status" value="1"/>
</dbReference>
<dbReference type="Pfam" id="PF17919">
    <property type="entry name" value="RT_RNaseH_2"/>
    <property type="match status" value="1"/>
</dbReference>
<dbReference type="InterPro" id="IPR043502">
    <property type="entry name" value="DNA/RNA_pol_sf"/>
</dbReference>
<dbReference type="Gene3D" id="3.10.10.10">
    <property type="entry name" value="HIV Type 1 Reverse Transcriptase, subunit A, domain 1"/>
    <property type="match status" value="1"/>
</dbReference>
<dbReference type="EC" id="3.1.26.4" evidence="2"/>
<proteinExistence type="inferred from homology"/>
<dbReference type="Pfam" id="PF00078">
    <property type="entry name" value="RVT_1"/>
    <property type="match status" value="1"/>
</dbReference>
<dbReference type="InterPro" id="IPR000477">
    <property type="entry name" value="RT_dom"/>
</dbReference>
<dbReference type="Gene3D" id="3.30.70.270">
    <property type="match status" value="2"/>
</dbReference>
<organism evidence="4 5">
    <name type="scientific">Coilia grayii</name>
    <name type="common">Gray's grenadier anchovy</name>
    <dbReference type="NCBI Taxonomy" id="363190"/>
    <lineage>
        <taxon>Eukaryota</taxon>
        <taxon>Metazoa</taxon>
        <taxon>Chordata</taxon>
        <taxon>Craniata</taxon>
        <taxon>Vertebrata</taxon>
        <taxon>Euteleostomi</taxon>
        <taxon>Actinopterygii</taxon>
        <taxon>Neopterygii</taxon>
        <taxon>Teleostei</taxon>
        <taxon>Clupei</taxon>
        <taxon>Clupeiformes</taxon>
        <taxon>Clupeoidei</taxon>
        <taxon>Engraulidae</taxon>
        <taxon>Coilinae</taxon>
        <taxon>Coilia</taxon>
    </lineage>
</organism>
<evidence type="ECO:0000256" key="1">
    <source>
        <dbReference type="ARBA" id="ARBA00010879"/>
    </source>
</evidence>
<gene>
    <name evidence="4" type="ORF">ACEWY4_012319</name>
</gene>
<reference evidence="4 5" key="1">
    <citation type="submission" date="2024-09" db="EMBL/GenBank/DDBJ databases">
        <title>A chromosome-level genome assembly of Gray's grenadier anchovy, Coilia grayii.</title>
        <authorList>
            <person name="Fu Z."/>
        </authorList>
    </citation>
    <scope>NUCLEOTIDE SEQUENCE [LARGE SCALE GENOMIC DNA]</scope>
    <source>
        <strain evidence="4">G4</strain>
        <tissue evidence="4">Muscle</tissue>
    </source>
</reference>
<evidence type="ECO:0000313" key="4">
    <source>
        <dbReference type="EMBL" id="KAL2092521.1"/>
    </source>
</evidence>
<name>A0ABD1K0C6_9TELE</name>
<dbReference type="PANTHER" id="PTHR33064:SF37">
    <property type="entry name" value="RIBONUCLEASE H"/>
    <property type="match status" value="1"/>
</dbReference>